<feature type="non-terminal residue" evidence="13">
    <location>
        <position position="1"/>
    </location>
</feature>
<dbReference type="EMBL" id="KZ987810">
    <property type="protein sequence ID" value="RKP14633.1"/>
    <property type="molecule type" value="Genomic_DNA"/>
</dbReference>
<sequence length="238" mass="26173">TAMVLAMVFAIGYVAPFYVLFSPRLLRLSREHPEVIRRRILCVVVSTCVSIGAASVLISAVGIHATDPWPILSHLGLDLDMSNLLHRVLLPLGVMAILFAGPILLELLYLPHLCWKKDVMETMTSVAGWRTYVVGPVTEEVVFRSCILLPLTLAGMSPLTLILISPLFFGFAHLHHARESYVQGGRTADALKTAIIRSAFQFSYTYVFGLYEAASLIYTGSLYGPILCHTLANILGFP</sequence>
<dbReference type="InterPro" id="IPR003675">
    <property type="entry name" value="Rce1/LyrA-like_dom"/>
</dbReference>
<protein>
    <recommendedName>
        <fullName evidence="10">intramembrane prenyl-peptidase Rce1</fullName>
        <ecNumber evidence="10">3.4.26.1</ecNumber>
    </recommendedName>
</protein>
<evidence type="ECO:0000256" key="7">
    <source>
        <dbReference type="ARBA" id="ARBA00022989"/>
    </source>
</evidence>
<dbReference type="GO" id="GO:0071586">
    <property type="term" value="P:CAAX-box protein processing"/>
    <property type="evidence" value="ECO:0007669"/>
    <property type="project" value="InterPro"/>
</dbReference>
<evidence type="ECO:0000256" key="2">
    <source>
        <dbReference type="ARBA" id="ARBA00006897"/>
    </source>
</evidence>
<evidence type="ECO:0000256" key="8">
    <source>
        <dbReference type="ARBA" id="ARBA00023136"/>
    </source>
</evidence>
<comment type="subcellular location">
    <subcellularLocation>
        <location evidence="1">Endoplasmic reticulum membrane</location>
        <topology evidence="1">Multi-pass membrane protein</topology>
    </subcellularLocation>
</comment>
<feature type="transmembrane region" description="Helical" evidence="11">
    <location>
        <begin position="40"/>
        <end position="64"/>
    </location>
</feature>
<organism evidence="13 14">
    <name type="scientific">Piptocephalis cylindrospora</name>
    <dbReference type="NCBI Taxonomy" id="1907219"/>
    <lineage>
        <taxon>Eukaryota</taxon>
        <taxon>Fungi</taxon>
        <taxon>Fungi incertae sedis</taxon>
        <taxon>Zoopagomycota</taxon>
        <taxon>Zoopagomycotina</taxon>
        <taxon>Zoopagomycetes</taxon>
        <taxon>Zoopagales</taxon>
        <taxon>Piptocephalidaceae</taxon>
        <taxon>Piptocephalis</taxon>
    </lineage>
</organism>
<evidence type="ECO:0000259" key="12">
    <source>
        <dbReference type="Pfam" id="PF02517"/>
    </source>
</evidence>
<evidence type="ECO:0000313" key="13">
    <source>
        <dbReference type="EMBL" id="RKP14633.1"/>
    </source>
</evidence>
<proteinExistence type="inferred from homology"/>
<name>A0A4P9Y6N9_9FUNG</name>
<keyword evidence="4 11" id="KW-0812">Transmembrane</keyword>
<feature type="transmembrane region" description="Helical" evidence="11">
    <location>
        <begin position="6"/>
        <end position="28"/>
    </location>
</feature>
<dbReference type="OrthoDB" id="271604at2759"/>
<dbReference type="Proteomes" id="UP000267251">
    <property type="component" value="Unassembled WGS sequence"/>
</dbReference>
<evidence type="ECO:0000256" key="9">
    <source>
        <dbReference type="ARBA" id="ARBA00047280"/>
    </source>
</evidence>
<comment type="similarity">
    <text evidence="2">Belongs to the peptidase U48 family.</text>
</comment>
<dbReference type="GO" id="GO:0005789">
    <property type="term" value="C:endoplasmic reticulum membrane"/>
    <property type="evidence" value="ECO:0007669"/>
    <property type="project" value="UniProtKB-SubCell"/>
</dbReference>
<comment type="catalytic activity">
    <reaction evidence="9">
        <text>Hydrolyzes the peptide bond -P2-(S-farnesyl or geranylgeranyl)C-P1'-P2'-P3'-COOH where P1' and P2' are amino acids with aliphatic sidechains and P3' is any C-terminal residue.</text>
        <dbReference type="EC" id="3.4.26.1"/>
    </reaction>
</comment>
<evidence type="ECO:0000256" key="3">
    <source>
        <dbReference type="ARBA" id="ARBA00022670"/>
    </source>
</evidence>
<keyword evidence="7 11" id="KW-1133">Transmembrane helix</keyword>
<evidence type="ECO:0000256" key="10">
    <source>
        <dbReference type="ARBA" id="ARBA00049729"/>
    </source>
</evidence>
<dbReference type="PANTHER" id="PTHR13046:SF0">
    <property type="entry name" value="CAAX PRENYL PROTEASE 2"/>
    <property type="match status" value="1"/>
</dbReference>
<keyword evidence="6" id="KW-0256">Endoplasmic reticulum</keyword>
<dbReference type="Pfam" id="PF02517">
    <property type="entry name" value="Rce1-like"/>
    <property type="match status" value="1"/>
</dbReference>
<evidence type="ECO:0000256" key="4">
    <source>
        <dbReference type="ARBA" id="ARBA00022692"/>
    </source>
</evidence>
<dbReference type="GO" id="GO:0004222">
    <property type="term" value="F:metalloendopeptidase activity"/>
    <property type="evidence" value="ECO:0007669"/>
    <property type="project" value="InterPro"/>
</dbReference>
<accession>A0A4P9Y6N9</accession>
<evidence type="ECO:0000256" key="6">
    <source>
        <dbReference type="ARBA" id="ARBA00022824"/>
    </source>
</evidence>
<keyword evidence="8 11" id="KW-0472">Membrane</keyword>
<reference evidence="14" key="1">
    <citation type="journal article" date="2018" name="Nat. Microbiol.">
        <title>Leveraging single-cell genomics to expand the fungal tree of life.</title>
        <authorList>
            <person name="Ahrendt S.R."/>
            <person name="Quandt C.A."/>
            <person name="Ciobanu D."/>
            <person name="Clum A."/>
            <person name="Salamov A."/>
            <person name="Andreopoulos B."/>
            <person name="Cheng J.F."/>
            <person name="Woyke T."/>
            <person name="Pelin A."/>
            <person name="Henrissat B."/>
            <person name="Reynolds N.K."/>
            <person name="Benny G.L."/>
            <person name="Smith M.E."/>
            <person name="James T.Y."/>
            <person name="Grigoriev I.V."/>
        </authorList>
    </citation>
    <scope>NUCLEOTIDE SEQUENCE [LARGE SCALE GENOMIC DNA]</scope>
</reference>
<keyword evidence="3" id="KW-0645">Protease</keyword>
<evidence type="ECO:0000256" key="1">
    <source>
        <dbReference type="ARBA" id="ARBA00004477"/>
    </source>
</evidence>
<keyword evidence="14" id="KW-1185">Reference proteome</keyword>
<evidence type="ECO:0000256" key="5">
    <source>
        <dbReference type="ARBA" id="ARBA00022801"/>
    </source>
</evidence>
<feature type="transmembrane region" description="Helical" evidence="11">
    <location>
        <begin position="84"/>
        <end position="110"/>
    </location>
</feature>
<dbReference type="InterPro" id="IPR039731">
    <property type="entry name" value="Rce1"/>
</dbReference>
<keyword evidence="5" id="KW-0378">Hydrolase</keyword>
<dbReference type="EC" id="3.4.26.1" evidence="10"/>
<dbReference type="AlphaFoldDB" id="A0A4P9Y6N9"/>
<evidence type="ECO:0000256" key="11">
    <source>
        <dbReference type="SAM" id="Phobius"/>
    </source>
</evidence>
<feature type="non-terminal residue" evidence="13">
    <location>
        <position position="238"/>
    </location>
</feature>
<feature type="domain" description="CAAX prenyl protease 2/Lysostaphin resistance protein A-like" evidence="12">
    <location>
        <begin position="127"/>
        <end position="234"/>
    </location>
</feature>
<feature type="transmembrane region" description="Helical" evidence="11">
    <location>
        <begin position="147"/>
        <end position="171"/>
    </location>
</feature>
<gene>
    <name evidence="13" type="ORF">BJ684DRAFT_934</name>
</gene>
<dbReference type="PANTHER" id="PTHR13046">
    <property type="entry name" value="PROTEASE U48 CAAX PRENYL PROTEASE RCE1"/>
    <property type="match status" value="1"/>
</dbReference>
<evidence type="ECO:0000313" key="14">
    <source>
        <dbReference type="Proteomes" id="UP000267251"/>
    </source>
</evidence>